<evidence type="ECO:0000313" key="3">
    <source>
        <dbReference type="Proteomes" id="UP000663992"/>
    </source>
</evidence>
<evidence type="ECO:0000313" key="2">
    <source>
        <dbReference type="EMBL" id="MBN7818714.1"/>
    </source>
</evidence>
<keyword evidence="1" id="KW-0732">Signal</keyword>
<name>A0ABS3CQ97_9ALTE</name>
<keyword evidence="3" id="KW-1185">Reference proteome</keyword>
<feature type="signal peptide" evidence="1">
    <location>
        <begin position="1"/>
        <end position="19"/>
    </location>
</feature>
<gene>
    <name evidence="2" type="ORF">J0A65_02500</name>
</gene>
<dbReference type="Proteomes" id="UP000663992">
    <property type="component" value="Unassembled WGS sequence"/>
</dbReference>
<evidence type="ECO:0000256" key="1">
    <source>
        <dbReference type="SAM" id="SignalP"/>
    </source>
</evidence>
<dbReference type="RefSeq" id="WP_206592551.1">
    <property type="nucleotide sequence ID" value="NZ_JAFKCS010000002.1"/>
</dbReference>
<proteinExistence type="predicted"/>
<feature type="chain" id="PRO_5047172059" evidence="1">
    <location>
        <begin position="20"/>
        <end position="466"/>
    </location>
</feature>
<sequence length="466" mass="50904">MKKGLIASAVAITVAGALIAPHFIGQQVEQLVHDQVAQLNQQAGYQASVQEYQRGWFDANAVIQVHFDMHELDPAADMPAFPVFNINLALTHGPVVLSSQGLLGLSAWQADVAADTLREKLSWAEDQPIYRISGVSGLFGGHSFSDQMPAWRFQEKDNSHIEFSGYQGSGEILSQSMYYSGKAQSLLGEENGERRLAANDLQIDMHADVGLATMMEGGFYDSKTRISLAQLLISVPGTEIGEVDASGLAIEVKSSRNADKGTGNMELAYLADSIAVAGQPASDLIMQVQLQDINEGVLMEYQKLARTGDAADPQTMMQFIEENLPIALLDSPALNLAKLSGNLPMGKFDGYINSRIKLQDDAMDSDWMYREFWLSNLIVDAQLNADKEVLLFVAKQQMLGQMQGAILAGQIDEEQAEQMAVERAPMMLEMLQQQGLLVETPEGYQSTFSLKQGEALLNGEPMPLPL</sequence>
<comment type="caution">
    <text evidence="2">The sequence shown here is derived from an EMBL/GenBank/DDBJ whole genome shotgun (WGS) entry which is preliminary data.</text>
</comment>
<dbReference type="EMBL" id="JAFKCS010000002">
    <property type="protein sequence ID" value="MBN7818714.1"/>
    <property type="molecule type" value="Genomic_DNA"/>
</dbReference>
<organism evidence="2 3">
    <name type="scientific">Bowmanella yangjiangensis</name>
    <dbReference type="NCBI Taxonomy" id="2811230"/>
    <lineage>
        <taxon>Bacteria</taxon>
        <taxon>Pseudomonadati</taxon>
        <taxon>Pseudomonadota</taxon>
        <taxon>Gammaproteobacteria</taxon>
        <taxon>Alteromonadales</taxon>
        <taxon>Alteromonadaceae</taxon>
        <taxon>Bowmanella</taxon>
    </lineage>
</organism>
<dbReference type="Pfam" id="PF06097">
    <property type="entry name" value="DUF945"/>
    <property type="match status" value="1"/>
</dbReference>
<protein>
    <submittedName>
        <fullName evidence="2">YdgA family protein</fullName>
    </submittedName>
</protein>
<reference evidence="2 3" key="1">
    <citation type="submission" date="2021-03" db="EMBL/GenBank/DDBJ databases">
        <title>novel species isolated from a fishpond in China.</title>
        <authorList>
            <person name="Lu H."/>
            <person name="Cai Z."/>
        </authorList>
    </citation>
    <scope>NUCLEOTIDE SEQUENCE [LARGE SCALE GENOMIC DNA]</scope>
    <source>
        <strain evidence="2 3">Y57</strain>
    </source>
</reference>
<dbReference type="InterPro" id="IPR010352">
    <property type="entry name" value="DUF945"/>
</dbReference>
<accession>A0ABS3CQ97</accession>